<reference evidence="1 2" key="1">
    <citation type="submission" date="2014-02" db="EMBL/GenBank/DDBJ databases">
        <title>Single nucleus genome sequencing reveals high similarity among nuclei of an endomycorrhizal fungus.</title>
        <authorList>
            <person name="Lin K."/>
            <person name="Geurts R."/>
            <person name="Zhang Z."/>
            <person name="Limpens E."/>
            <person name="Saunders D.G."/>
            <person name="Mu D."/>
            <person name="Pang E."/>
            <person name="Cao H."/>
            <person name="Cha H."/>
            <person name="Lin T."/>
            <person name="Zhou Q."/>
            <person name="Shang Y."/>
            <person name="Li Y."/>
            <person name="Ivanov S."/>
            <person name="Sharma T."/>
            <person name="Velzen R.V."/>
            <person name="Ruijter N.D."/>
            <person name="Aanen D.K."/>
            <person name="Win J."/>
            <person name="Kamoun S."/>
            <person name="Bisseling T."/>
            <person name="Huang S."/>
        </authorList>
    </citation>
    <scope>NUCLEOTIDE SEQUENCE [LARGE SCALE GENOMIC DNA]</scope>
    <source>
        <strain evidence="2">DAOM197198w</strain>
    </source>
</reference>
<name>A0A015L0C1_RHIIW</name>
<protein>
    <submittedName>
        <fullName evidence="1">Uncharacterized protein</fullName>
    </submittedName>
</protein>
<evidence type="ECO:0000313" key="2">
    <source>
        <dbReference type="Proteomes" id="UP000022910"/>
    </source>
</evidence>
<dbReference type="OrthoDB" id="10044727at2759"/>
<comment type="caution">
    <text evidence="1">The sequence shown here is derived from an EMBL/GenBank/DDBJ whole genome shotgun (WGS) entry which is preliminary data.</text>
</comment>
<evidence type="ECO:0000313" key="1">
    <source>
        <dbReference type="EMBL" id="EXX65776.1"/>
    </source>
</evidence>
<keyword evidence="2" id="KW-1185">Reference proteome</keyword>
<sequence>MYWSATKRYSRNNCNYTWNGLQQVVPVALDHVSLLEIRAFARKSFRYMDAYRKGLNVKQAEYAVKKYKRHRVIA</sequence>
<dbReference type="Proteomes" id="UP000022910">
    <property type="component" value="Unassembled WGS sequence"/>
</dbReference>
<dbReference type="AlphaFoldDB" id="A0A015L0C1"/>
<gene>
    <name evidence="1" type="ORF">RirG_130010</name>
</gene>
<accession>A0A015L0C1</accession>
<dbReference type="EMBL" id="JEMT01020481">
    <property type="protein sequence ID" value="EXX65776.1"/>
    <property type="molecule type" value="Genomic_DNA"/>
</dbReference>
<dbReference type="STRING" id="1432141.A0A015L0C1"/>
<dbReference type="HOGENOM" id="CLU_005726_8_1_1"/>
<proteinExistence type="predicted"/>
<organism evidence="1 2">
    <name type="scientific">Rhizophagus irregularis (strain DAOM 197198w)</name>
    <name type="common">Glomus intraradices</name>
    <dbReference type="NCBI Taxonomy" id="1432141"/>
    <lineage>
        <taxon>Eukaryota</taxon>
        <taxon>Fungi</taxon>
        <taxon>Fungi incertae sedis</taxon>
        <taxon>Mucoromycota</taxon>
        <taxon>Glomeromycotina</taxon>
        <taxon>Glomeromycetes</taxon>
        <taxon>Glomerales</taxon>
        <taxon>Glomeraceae</taxon>
        <taxon>Rhizophagus</taxon>
    </lineage>
</organism>